<evidence type="ECO:0000313" key="3">
    <source>
        <dbReference type="EMBL" id="GAK30158.1"/>
    </source>
</evidence>
<feature type="domain" description="LXG" evidence="2">
    <location>
        <begin position="1"/>
        <end position="237"/>
    </location>
</feature>
<evidence type="ECO:0000259" key="2">
    <source>
        <dbReference type="PROSITE" id="PS51756"/>
    </source>
</evidence>
<dbReference type="STRING" id="1329250.WOSG25_012550"/>
<dbReference type="RefSeq" id="WP_052348501.1">
    <property type="nucleotide sequence ID" value="NZ_DF820484.1"/>
</dbReference>
<dbReference type="InterPro" id="IPR006829">
    <property type="entry name" value="LXG_dom"/>
</dbReference>
<evidence type="ECO:0000256" key="1">
    <source>
        <dbReference type="ARBA" id="ARBA00034117"/>
    </source>
</evidence>
<protein>
    <recommendedName>
        <fullName evidence="2">LXG domain-containing protein</fullName>
    </recommendedName>
</protein>
<evidence type="ECO:0000313" key="4">
    <source>
        <dbReference type="Proteomes" id="UP000030643"/>
    </source>
</evidence>
<name>A0A069CSC0_WEIOS</name>
<sequence>MGFHINMKEISENLNHLQNSAKKQADAADKASKGFQNIVNTNAFEGATGEAVKNNAANVHVPLQKAIKDMDTILVQDYQQTILAFQSMVKETDENAILDEDILQDLSRDLEKLIDENNQISKKFAQIYHGVDDIVSLKNPSTTDFNHAIRESKKVLTDTIQSVHQFDAAGKASTVEEIANRAKMELAASKSVAGLAYSDAKLQATFKNNEFATEINQIDKQIIASEKAARKRAIEEQKRRRAQWGKRHPVTSWLEEKAAGIGNWWDKNIVKNTKDLKVPWLLGGVKGSMLELEGMIGAAGKLVSSVAIGASQALQASFEVAEIGITFAAGQKQRQWELDDQTGALNNFVAAGEHAISWLASNTEPLQIIRPVLPENMQNLLKTANKISSNDLKSVKNYFGDMANSVLKGDNYKIGGYVFDIGSLFVGAGELKVGLKGAELGEGAAKAEKIIEIGREHLSTAERFSTSDLIDYATGIDKLNIRQEDIDALVEFTTHNESADTTLLGKFKAKDVNSYEQIAYTNGMTYFDAGDDGWKAMEGIGDRVPFQVNHQFLVDQVNEGKNIILNDSPYIEFENYSVTGEETSYYKEITFLESNGYKIEEFDGHWKAVKQ</sequence>
<gene>
    <name evidence="3" type="ORF">WOSG25_012550</name>
</gene>
<keyword evidence="4" id="KW-1185">Reference proteome</keyword>
<accession>A0A069CSC0</accession>
<dbReference type="Proteomes" id="UP000030643">
    <property type="component" value="Unassembled WGS sequence"/>
</dbReference>
<dbReference type="OrthoDB" id="2236305at2"/>
<proteinExistence type="inferred from homology"/>
<dbReference type="eggNOG" id="COG5444">
    <property type="taxonomic scope" value="Bacteria"/>
</dbReference>
<dbReference type="PROSITE" id="PS51756">
    <property type="entry name" value="LXG"/>
    <property type="match status" value="1"/>
</dbReference>
<reference evidence="4" key="1">
    <citation type="journal article" date="2014" name="Genome Announc.">
        <title>Draft genome sequence of Weissella oryzae SG25T, isolated from fermented rice grains.</title>
        <authorList>
            <person name="Tanizawa Y."/>
            <person name="Fujisawa T."/>
            <person name="Mochizuki T."/>
            <person name="Kaminuma E."/>
            <person name="Suzuki Y."/>
            <person name="Nakamura Y."/>
            <person name="Tohno M."/>
        </authorList>
    </citation>
    <scope>NUCLEOTIDE SEQUENCE [LARGE SCALE GENOMIC DNA]</scope>
    <source>
        <strain evidence="4">DSM 25784 / JCM 18191 / LMG 30913 / SG25</strain>
    </source>
</reference>
<dbReference type="AlphaFoldDB" id="A0A069CSC0"/>
<dbReference type="Pfam" id="PF04740">
    <property type="entry name" value="LXG"/>
    <property type="match status" value="1"/>
</dbReference>
<organism evidence="3 4">
    <name type="scientific">Weissella oryzae (strain DSM 25784 / JCM 18191 / LMG 30913 / SG25)</name>
    <dbReference type="NCBI Taxonomy" id="1329250"/>
    <lineage>
        <taxon>Bacteria</taxon>
        <taxon>Bacillati</taxon>
        <taxon>Bacillota</taxon>
        <taxon>Bacilli</taxon>
        <taxon>Lactobacillales</taxon>
        <taxon>Lactobacillaceae</taxon>
        <taxon>Weissella</taxon>
    </lineage>
</organism>
<dbReference type="EMBL" id="DF820484">
    <property type="protein sequence ID" value="GAK30158.1"/>
    <property type="molecule type" value="Genomic_DNA"/>
</dbReference>
<comment type="similarity">
    <text evidence="1">In the N-terminal section; belongs to the LXG family.</text>
</comment>